<comment type="caution">
    <text evidence="6">The sequence shown here is derived from an EMBL/GenBank/DDBJ whole genome shotgun (WGS) entry which is preliminary data.</text>
</comment>
<dbReference type="InterPro" id="IPR051799">
    <property type="entry name" value="NADH_flavin_oxidoreductase"/>
</dbReference>
<evidence type="ECO:0000256" key="2">
    <source>
        <dbReference type="ARBA" id="ARBA00022630"/>
    </source>
</evidence>
<keyword evidence="3" id="KW-0288">FMN</keyword>
<dbReference type="OrthoDB" id="1663137at2759"/>
<comment type="similarity">
    <text evidence="1">Belongs to the NADH:flavin oxidoreductase/NADH oxidase family.</text>
</comment>
<dbReference type="InterPro" id="IPR013785">
    <property type="entry name" value="Aldolase_TIM"/>
</dbReference>
<evidence type="ECO:0000313" key="7">
    <source>
        <dbReference type="Proteomes" id="UP000748025"/>
    </source>
</evidence>
<name>A0A9P7N7G1_9HYPO</name>
<evidence type="ECO:0000256" key="3">
    <source>
        <dbReference type="ARBA" id="ARBA00022643"/>
    </source>
</evidence>
<dbReference type="PANTHER" id="PTHR43656:SF2">
    <property type="entry name" value="BINDING OXIDOREDUCTASE, PUTATIVE (AFU_ORTHOLOGUE AFUA_2G08260)-RELATED"/>
    <property type="match status" value="1"/>
</dbReference>
<evidence type="ECO:0000256" key="1">
    <source>
        <dbReference type="ARBA" id="ARBA00005979"/>
    </source>
</evidence>
<keyword evidence="7" id="KW-1185">Reference proteome</keyword>
<evidence type="ECO:0000313" key="6">
    <source>
        <dbReference type="EMBL" id="KAG5993847.1"/>
    </source>
</evidence>
<keyword evidence="4" id="KW-0560">Oxidoreductase</keyword>
<organism evidence="6 7">
    <name type="scientific">Claviceps pusilla</name>
    <dbReference type="NCBI Taxonomy" id="123648"/>
    <lineage>
        <taxon>Eukaryota</taxon>
        <taxon>Fungi</taxon>
        <taxon>Dikarya</taxon>
        <taxon>Ascomycota</taxon>
        <taxon>Pezizomycotina</taxon>
        <taxon>Sordariomycetes</taxon>
        <taxon>Hypocreomycetidae</taxon>
        <taxon>Hypocreales</taxon>
        <taxon>Clavicipitaceae</taxon>
        <taxon>Claviceps</taxon>
    </lineage>
</organism>
<dbReference type="GO" id="GO:0016491">
    <property type="term" value="F:oxidoreductase activity"/>
    <property type="evidence" value="ECO:0007669"/>
    <property type="project" value="UniProtKB-KW"/>
</dbReference>
<keyword evidence="2" id="KW-0285">Flavoprotein</keyword>
<dbReference type="SUPFAM" id="SSF51395">
    <property type="entry name" value="FMN-linked oxidoreductases"/>
    <property type="match status" value="1"/>
</dbReference>
<evidence type="ECO:0000259" key="5">
    <source>
        <dbReference type="Pfam" id="PF00724"/>
    </source>
</evidence>
<sequence length="411" mass="45064">MDLKVGEPLTLPCGLTIPNRLAKAAMAEGWGDKRHLPHEKLVETYETWAQGDWGLLLTGNVQVDIQYLGQAEDNCTNPDVPRQELLERYRKWADAAKGRGSKIIVQLNHPGRQSLPGAGTHGLFAKTIAPSPVPVKLGDGLLAKAASRLVFGTPREMTAVDIQHVVTRFAESAKLCHEVGFSGIEIHGAHGYLLAQFLSAKTNHRTDEYGGSPKNRAKIVVDILRAVRAAVPNDFCVGIKLNSVDHQSERELEDCIEQLEDIVAAGIDFLEISGGSYEDPVMMTGETSEKVPARTLAREAFFLEFAHAIRGRFHGVPLMVTGGFRSRKGMEAAIRDGGCDIIGIGRPAVLNPWLPKNTIFNKEITDDDARLYTKSVAPSWLSRLLGMKSIMGAAETLWYVRQIRNVSSARP</sequence>
<proteinExistence type="inferred from homology"/>
<accession>A0A9P7N7G1</accession>
<dbReference type="EMBL" id="SRPW01002308">
    <property type="protein sequence ID" value="KAG5993847.1"/>
    <property type="molecule type" value="Genomic_DNA"/>
</dbReference>
<evidence type="ECO:0000256" key="4">
    <source>
        <dbReference type="ARBA" id="ARBA00023002"/>
    </source>
</evidence>
<feature type="domain" description="NADH:flavin oxidoreductase/NADH oxidase N-terminal" evidence="5">
    <location>
        <begin position="7"/>
        <end position="356"/>
    </location>
</feature>
<dbReference type="Proteomes" id="UP000748025">
    <property type="component" value="Unassembled WGS sequence"/>
</dbReference>
<dbReference type="PANTHER" id="PTHR43656">
    <property type="entry name" value="BINDING OXIDOREDUCTASE, PUTATIVE (AFU_ORTHOLOGUE AFUA_2G08260)-RELATED"/>
    <property type="match status" value="1"/>
</dbReference>
<protein>
    <recommendedName>
        <fullName evidence="5">NADH:flavin oxidoreductase/NADH oxidase N-terminal domain-containing protein</fullName>
    </recommendedName>
</protein>
<dbReference type="Gene3D" id="3.20.20.70">
    <property type="entry name" value="Aldolase class I"/>
    <property type="match status" value="1"/>
</dbReference>
<dbReference type="GO" id="GO:0010181">
    <property type="term" value="F:FMN binding"/>
    <property type="evidence" value="ECO:0007669"/>
    <property type="project" value="InterPro"/>
</dbReference>
<dbReference type="InterPro" id="IPR001155">
    <property type="entry name" value="OxRdtase_FMN_N"/>
</dbReference>
<dbReference type="Pfam" id="PF00724">
    <property type="entry name" value="Oxidored_FMN"/>
    <property type="match status" value="1"/>
</dbReference>
<gene>
    <name evidence="6" type="ORF">E4U43_003382</name>
</gene>
<dbReference type="AlphaFoldDB" id="A0A9P7N7G1"/>
<reference evidence="6" key="1">
    <citation type="journal article" date="2020" name="bioRxiv">
        <title>Whole genome comparisons of ergot fungi reveals the divergence and evolution of species within the genus Claviceps are the result of varying mechanisms driving genome evolution and host range expansion.</title>
        <authorList>
            <person name="Wyka S.A."/>
            <person name="Mondo S.J."/>
            <person name="Liu M."/>
            <person name="Dettman J."/>
            <person name="Nalam V."/>
            <person name="Broders K.D."/>
        </authorList>
    </citation>
    <scope>NUCLEOTIDE SEQUENCE</scope>
    <source>
        <strain evidence="6">CCC 602</strain>
    </source>
</reference>
<dbReference type="CDD" id="cd04733">
    <property type="entry name" value="OYE_like_2_FMN"/>
    <property type="match status" value="1"/>
</dbReference>